<comment type="similarity">
    <text evidence="1 4">Belongs to the universal ribosomal protein uS13 family.</text>
</comment>
<organism evidence="5">
    <name type="scientific">Triparma laevis</name>
    <dbReference type="NCBI Taxonomy" id="1534972"/>
    <lineage>
        <taxon>Eukaryota</taxon>
        <taxon>Sar</taxon>
        <taxon>Stramenopiles</taxon>
        <taxon>Ochrophyta</taxon>
        <taxon>Bolidophyceae</taxon>
        <taxon>Parmales</taxon>
        <taxon>Triparmaceae</taxon>
        <taxon>Triparma</taxon>
    </lineage>
</organism>
<evidence type="ECO:0000256" key="1">
    <source>
        <dbReference type="ARBA" id="ARBA00008080"/>
    </source>
</evidence>
<evidence type="ECO:0000313" key="5">
    <source>
        <dbReference type="EMBL" id="BAS19176.1"/>
    </source>
</evidence>
<dbReference type="GO" id="GO:0015935">
    <property type="term" value="C:small ribosomal subunit"/>
    <property type="evidence" value="ECO:0007669"/>
    <property type="project" value="TreeGrafter"/>
</dbReference>
<keyword evidence="3 4" id="KW-0687">Ribonucleoprotein</keyword>
<dbReference type="PIRSF" id="PIRSF002134">
    <property type="entry name" value="Ribosomal_S13"/>
    <property type="match status" value="1"/>
</dbReference>
<dbReference type="InterPro" id="IPR001892">
    <property type="entry name" value="Ribosomal_uS13"/>
</dbReference>
<accession>A0A0K2RWF4</accession>
<dbReference type="GO" id="GO:0003723">
    <property type="term" value="F:RNA binding"/>
    <property type="evidence" value="ECO:0007669"/>
    <property type="project" value="InterPro"/>
</dbReference>
<gene>
    <name evidence="5" type="primary">rps13</name>
</gene>
<dbReference type="EMBL" id="AP014626">
    <property type="protein sequence ID" value="BAS19176.1"/>
    <property type="molecule type" value="Genomic_DNA"/>
</dbReference>
<dbReference type="RefSeq" id="YP_009163722.1">
    <property type="nucleotide sequence ID" value="NC_027747.1"/>
</dbReference>
<dbReference type="PANTHER" id="PTHR10871:SF1">
    <property type="entry name" value="SMALL RIBOSOMAL SUBUNIT PROTEIN US13M"/>
    <property type="match status" value="1"/>
</dbReference>
<geneLocation type="mitochondrion" evidence="5"/>
<dbReference type="GO" id="GO:0003735">
    <property type="term" value="F:structural constituent of ribosome"/>
    <property type="evidence" value="ECO:0007669"/>
    <property type="project" value="InterPro"/>
</dbReference>
<evidence type="ECO:0000256" key="3">
    <source>
        <dbReference type="ARBA" id="ARBA00023274"/>
    </source>
</evidence>
<protein>
    <submittedName>
        <fullName evidence="5">Ribosomal protein S13</fullName>
    </submittedName>
</protein>
<proteinExistence type="inferred from homology"/>
<dbReference type="PROSITE" id="PS50159">
    <property type="entry name" value="RIBOSOMAL_S13_2"/>
    <property type="match status" value="1"/>
</dbReference>
<keyword evidence="5" id="KW-0496">Mitochondrion</keyword>
<dbReference type="GO" id="GO:0006412">
    <property type="term" value="P:translation"/>
    <property type="evidence" value="ECO:0007669"/>
    <property type="project" value="InterPro"/>
</dbReference>
<dbReference type="GeneID" id="25398374"/>
<sequence>MVYLLGSQLPNNKKLNKSLTSIFGIGQGQSNKICKKLGFSPRLKAEELTQSQRTELEELAKKLDLTIKGDLKRVLLNIKKESLSIRLYKAVRSRQGFPVRGQRTHTNAKTAKKIR</sequence>
<dbReference type="InterPro" id="IPR010979">
    <property type="entry name" value="Ribosomal_uS13-like_H2TH"/>
</dbReference>
<dbReference type="FunFam" id="1.10.8.50:FF:000001">
    <property type="entry name" value="30S ribosomal protein S13"/>
    <property type="match status" value="1"/>
</dbReference>
<dbReference type="SUPFAM" id="SSF46946">
    <property type="entry name" value="S13-like H2TH domain"/>
    <property type="match status" value="1"/>
</dbReference>
<dbReference type="PANTHER" id="PTHR10871">
    <property type="entry name" value="30S RIBOSOMAL PROTEIN S13/40S RIBOSOMAL PROTEIN S18"/>
    <property type="match status" value="1"/>
</dbReference>
<evidence type="ECO:0000256" key="2">
    <source>
        <dbReference type="ARBA" id="ARBA00022980"/>
    </source>
</evidence>
<evidence type="ECO:0000256" key="4">
    <source>
        <dbReference type="RuleBase" id="RU003830"/>
    </source>
</evidence>
<dbReference type="Gene3D" id="1.10.8.50">
    <property type="match status" value="1"/>
</dbReference>
<dbReference type="Pfam" id="PF00416">
    <property type="entry name" value="Ribosomal_S13"/>
    <property type="match status" value="1"/>
</dbReference>
<keyword evidence="2 4" id="KW-0689">Ribosomal protein</keyword>
<name>A0A0K2RWF4_9STRA</name>
<dbReference type="AlphaFoldDB" id="A0A0K2RWF4"/>
<dbReference type="GO" id="GO:0005739">
    <property type="term" value="C:mitochondrion"/>
    <property type="evidence" value="ECO:0007669"/>
    <property type="project" value="TreeGrafter"/>
</dbReference>
<dbReference type="Gene3D" id="4.10.910.10">
    <property type="entry name" value="30s ribosomal protein s13, domain 2"/>
    <property type="match status" value="1"/>
</dbReference>
<dbReference type="InterPro" id="IPR027437">
    <property type="entry name" value="Rbsml_uS13_C"/>
</dbReference>
<reference evidence="5" key="1">
    <citation type="journal article" date="2016" name="Curr. Genet.">
        <title>Sequencing and analysis of the complete organellar genomes of Parmales, a closely related group to Bacillariophyta (diatoms).</title>
        <authorList>
            <person name="Tajima N."/>
            <person name="Saitoh K."/>
            <person name="Sato S."/>
            <person name="Maruyama F."/>
            <person name="Ichinomiya M."/>
            <person name="Yoshikawa S."/>
            <person name="Kurokawa K."/>
            <person name="Ohta H."/>
            <person name="Tabata S."/>
            <person name="Kuwata A."/>
            <person name="Sato N."/>
        </authorList>
    </citation>
    <scope>NUCLEOTIDE SEQUENCE</scope>
</reference>